<proteinExistence type="predicted"/>
<dbReference type="PROSITE" id="PS00678">
    <property type="entry name" value="WD_REPEATS_1"/>
    <property type="match status" value="4"/>
</dbReference>
<dbReference type="SUPFAM" id="SSF50978">
    <property type="entry name" value="WD40 repeat-like"/>
    <property type="match status" value="1"/>
</dbReference>
<feature type="region of interest" description="Disordered" evidence="4">
    <location>
        <begin position="1"/>
        <end position="53"/>
    </location>
</feature>
<feature type="repeat" description="WD" evidence="3">
    <location>
        <begin position="881"/>
        <end position="922"/>
    </location>
</feature>
<dbReference type="PANTHER" id="PTHR44129">
    <property type="entry name" value="WD REPEAT-CONTAINING PROTEIN POP1"/>
    <property type="match status" value="1"/>
</dbReference>
<reference evidence="6 7" key="1">
    <citation type="submission" date="2016-12" db="EMBL/GenBank/DDBJ databases">
        <title>The genomes of Aspergillus section Nigri reveals drivers in fungal speciation.</title>
        <authorList>
            <consortium name="DOE Joint Genome Institute"/>
            <person name="Vesth T.C."/>
            <person name="Nybo J."/>
            <person name="Theobald S."/>
            <person name="Brandl J."/>
            <person name="Frisvad J.C."/>
            <person name="Nielsen K.F."/>
            <person name="Lyhne E.K."/>
            <person name="Kogle M.E."/>
            <person name="Kuo A."/>
            <person name="Riley R."/>
            <person name="Clum A."/>
            <person name="Nolan M."/>
            <person name="Lipzen A."/>
            <person name="Salamov A."/>
            <person name="Henrissat B."/>
            <person name="Wiebenga A."/>
            <person name="De Vries R.P."/>
            <person name="Grigoriev I.V."/>
            <person name="Mortensen U.H."/>
            <person name="Andersen M.R."/>
            <person name="Baker S.E."/>
        </authorList>
    </citation>
    <scope>NUCLEOTIDE SEQUENCE [LARGE SCALE GENOMIC DNA]</scope>
    <source>
        <strain evidence="6 7">CBS 121591</strain>
    </source>
</reference>
<organism evidence="6 7">
    <name type="scientific">Aspergillus uvarum CBS 121591</name>
    <dbReference type="NCBI Taxonomy" id="1448315"/>
    <lineage>
        <taxon>Eukaryota</taxon>
        <taxon>Fungi</taxon>
        <taxon>Dikarya</taxon>
        <taxon>Ascomycota</taxon>
        <taxon>Pezizomycotina</taxon>
        <taxon>Eurotiomycetes</taxon>
        <taxon>Eurotiomycetidae</taxon>
        <taxon>Eurotiales</taxon>
        <taxon>Aspergillaceae</taxon>
        <taxon>Aspergillus</taxon>
        <taxon>Aspergillus subgen. Circumdati</taxon>
    </lineage>
</organism>
<feature type="compositionally biased region" description="Basic and acidic residues" evidence="4">
    <location>
        <begin position="17"/>
        <end position="33"/>
    </location>
</feature>
<dbReference type="SMART" id="SM00320">
    <property type="entry name" value="WD40"/>
    <property type="match status" value="6"/>
</dbReference>
<dbReference type="InterPro" id="IPR056884">
    <property type="entry name" value="NPHP3-like_N"/>
</dbReference>
<dbReference type="InterPro" id="IPR015943">
    <property type="entry name" value="WD40/YVTN_repeat-like_dom_sf"/>
</dbReference>
<evidence type="ECO:0000256" key="3">
    <source>
        <dbReference type="PROSITE-ProRule" id="PRU00221"/>
    </source>
</evidence>
<evidence type="ECO:0000259" key="5">
    <source>
        <dbReference type="PROSITE" id="PS50837"/>
    </source>
</evidence>
<dbReference type="Proteomes" id="UP000248340">
    <property type="component" value="Unassembled WGS sequence"/>
</dbReference>
<dbReference type="InterPro" id="IPR007111">
    <property type="entry name" value="NACHT_NTPase"/>
</dbReference>
<keyword evidence="1 3" id="KW-0853">WD repeat</keyword>
<dbReference type="GeneID" id="37136621"/>
<evidence type="ECO:0000256" key="4">
    <source>
        <dbReference type="SAM" id="MobiDB-lite"/>
    </source>
</evidence>
<dbReference type="AlphaFoldDB" id="A0A319D5Q2"/>
<dbReference type="VEuPathDB" id="FungiDB:BO82DRAFT_349452"/>
<dbReference type="PRINTS" id="PR00320">
    <property type="entry name" value="GPROTEINBRPT"/>
</dbReference>
<dbReference type="PROSITE" id="PS50837">
    <property type="entry name" value="NACHT"/>
    <property type="match status" value="1"/>
</dbReference>
<evidence type="ECO:0000256" key="2">
    <source>
        <dbReference type="ARBA" id="ARBA00022737"/>
    </source>
</evidence>
<feature type="repeat" description="WD" evidence="3">
    <location>
        <begin position="1049"/>
        <end position="1090"/>
    </location>
</feature>
<dbReference type="Gene3D" id="3.40.50.300">
    <property type="entry name" value="P-loop containing nucleotide triphosphate hydrolases"/>
    <property type="match status" value="1"/>
</dbReference>
<accession>A0A319D5Q2</accession>
<feature type="repeat" description="WD" evidence="3">
    <location>
        <begin position="923"/>
        <end position="964"/>
    </location>
</feature>
<dbReference type="InterPro" id="IPR001680">
    <property type="entry name" value="WD40_rpt"/>
</dbReference>
<dbReference type="Pfam" id="PF00400">
    <property type="entry name" value="WD40"/>
    <property type="match status" value="6"/>
</dbReference>
<dbReference type="RefSeq" id="XP_025485542.1">
    <property type="nucleotide sequence ID" value="XM_025633880.1"/>
</dbReference>
<dbReference type="Pfam" id="PF24883">
    <property type="entry name" value="NPHP3_N"/>
    <property type="match status" value="1"/>
</dbReference>
<dbReference type="InterPro" id="IPR027417">
    <property type="entry name" value="P-loop_NTPase"/>
</dbReference>
<dbReference type="InterPro" id="IPR020472">
    <property type="entry name" value="WD40_PAC1"/>
</dbReference>
<dbReference type="SUPFAM" id="SSF52540">
    <property type="entry name" value="P-loop containing nucleoside triphosphate hydrolases"/>
    <property type="match status" value="1"/>
</dbReference>
<dbReference type="STRING" id="1448315.A0A319D5Q2"/>
<feature type="repeat" description="WD" evidence="3">
    <location>
        <begin position="965"/>
        <end position="1006"/>
    </location>
</feature>
<dbReference type="PROSITE" id="PS50294">
    <property type="entry name" value="WD_REPEATS_REGION"/>
    <property type="match status" value="6"/>
</dbReference>
<keyword evidence="7" id="KW-1185">Reference proteome</keyword>
<feature type="repeat" description="WD" evidence="3">
    <location>
        <begin position="1007"/>
        <end position="1048"/>
    </location>
</feature>
<dbReference type="InterPro" id="IPR019775">
    <property type="entry name" value="WD40_repeat_CS"/>
</dbReference>
<dbReference type="OrthoDB" id="674604at2759"/>
<evidence type="ECO:0000313" key="7">
    <source>
        <dbReference type="Proteomes" id="UP000248340"/>
    </source>
</evidence>
<name>A0A319D5Q2_9EURO</name>
<keyword evidence="2" id="KW-0677">Repeat</keyword>
<dbReference type="EMBL" id="KZ821815">
    <property type="protein sequence ID" value="PYH75342.1"/>
    <property type="molecule type" value="Genomic_DNA"/>
</dbReference>
<dbReference type="CDD" id="cd00200">
    <property type="entry name" value="WD40"/>
    <property type="match status" value="1"/>
</dbReference>
<gene>
    <name evidence="6" type="ORF">BO82DRAFT_349452</name>
</gene>
<sequence>MPRPFGKRFSHLFHRRKESEKPIIESRQNETQEHSTNNDAHPVSRKPADQTIQSTQTLQPRDLWQAAYNQLDNCQQNYLSIKEISITPGDGKEHLKDSIDQVVTTTEEGYEKYHQTADQTFRKTSRKILNAALSFKDIIGAVAALDPTQHAASVWNIVSLSLTLAKKYSQSRDSLFESSEYLADVLTYGAFIEQKFHEKTKRISDNHLVEDALIRLYKAILCYVVQIRKFQEASVGERVLNTVTDSLQQPLIALKISVENERAKLDKWIGLVEYLNRTEEAENILRKIDELADSLKRLLEHSGFKSLLLAEGAFFDSYTHQHEDYCLPDTRTDLLNRISLWAQSQDQLIFWLNGMAGTGKSTIARTVAQSFQNQGLLGASFFFKRGEADRGNAKRFVSTLARQLIIKHRQVGFDIFNAIEDDSNVVFKSLDIQFEKLLYQPLQKLSTSQSTTIVIVIDALDECDGDKDQQLILNCLFKMQEIRSVHLRVFLTSRPELPVRNGFDKNKDHHDLILQELPKSVIEHDIRLFFESKLLAIQKERSLSPDWPGSEKIEKLVAMAIPLFIFAATICRFVGERKWRPEQRLEKILDSASASSEDEMARTYTPILSQLLAGANEEETHQLKKEFQHIIGTIILLASPLSLHALSLLIEFSLDDINNRLDGFHSVLSIPVDSEAPVRILHLSFRDYLLDKKCPFYVPEQDTHSRIASHCLRLMKTRLKENICELQSYGMRQEDIETEIIKDCVTADIQYACRYWVHHLEQSKGRILDCDVFRFLQNHFLHWLEVLALMGAISETVGLIDVLKSRAQLGSELSDFLYDAERFIRQNNYMAAIAPLQIYRAGLVFAPTKSIIKQIFVSKVKDQLAVGTAVEDFWSSNLQTFEGHSGTVDSVAFSPDGSTLASGSSDDTIKLWDTVTGVEQHTLIGHCGTVDSVVFSPDGCTLASGSTDGTIKLWDTATGVEQRTLTGHSSRIDSVAFSPDGRTLASGSADNSIKLWNTATGIEQRTLTGHFSSVYSVAFSPDGCTLASGSTDGTIKLWDTATGVEQRTLTGPSCRVYSVAFSPDGCTLASGSADGTIKLWDTATGVEQRTLTGHSFSVSAVVFSPDGRTLASGSADGTIKLWDSATGVEQRTLTGHSSSSVYSVVNQSTPSYSISIADCWVTLRGERALWLPTEYRSFRSFAIKDATLALGLTNGRVPIIRFDSE</sequence>
<evidence type="ECO:0000313" key="6">
    <source>
        <dbReference type="EMBL" id="PYH75342.1"/>
    </source>
</evidence>
<feature type="compositionally biased region" description="Basic residues" evidence="4">
    <location>
        <begin position="1"/>
        <end position="16"/>
    </location>
</feature>
<dbReference type="InterPro" id="IPR036322">
    <property type="entry name" value="WD40_repeat_dom_sf"/>
</dbReference>
<evidence type="ECO:0000256" key="1">
    <source>
        <dbReference type="ARBA" id="ARBA00022574"/>
    </source>
</evidence>
<dbReference type="InterPro" id="IPR050349">
    <property type="entry name" value="WD_LIS1/nudF_dynein_reg"/>
</dbReference>
<feature type="repeat" description="WD" evidence="3">
    <location>
        <begin position="1091"/>
        <end position="1132"/>
    </location>
</feature>
<protein>
    <submittedName>
        <fullName evidence="6">NACHT and WD40 domain protein</fullName>
    </submittedName>
</protein>
<feature type="domain" description="NACHT" evidence="5">
    <location>
        <begin position="348"/>
        <end position="495"/>
    </location>
</feature>
<dbReference type="Gene3D" id="2.130.10.10">
    <property type="entry name" value="YVTN repeat-like/Quinoprotein amine dehydrogenase"/>
    <property type="match status" value="4"/>
</dbReference>
<dbReference type="PROSITE" id="PS50082">
    <property type="entry name" value="WD_REPEATS_2"/>
    <property type="match status" value="6"/>
</dbReference>